<reference evidence="6" key="1">
    <citation type="submission" date="2021-05" db="EMBL/GenBank/DDBJ databases">
        <authorList>
            <person name="Tigano A."/>
        </authorList>
    </citation>
    <scope>NUCLEOTIDE SEQUENCE</scope>
</reference>
<dbReference type="FunFam" id="2.10.50.10:FF:000011">
    <property type="entry name" value="Tumor necrosis factor receptor superfamily member 21"/>
    <property type="match status" value="1"/>
</dbReference>
<proteinExistence type="predicted"/>
<dbReference type="GO" id="GO:0005886">
    <property type="term" value="C:plasma membrane"/>
    <property type="evidence" value="ECO:0007669"/>
    <property type="project" value="TreeGrafter"/>
</dbReference>
<keyword evidence="1" id="KW-1015">Disulfide bond</keyword>
<evidence type="ECO:0000259" key="5">
    <source>
        <dbReference type="PROSITE" id="PS50050"/>
    </source>
</evidence>
<dbReference type="Gene3D" id="2.10.50.10">
    <property type="entry name" value="Tumor Necrosis Factor Receptor, subunit A, domain 2"/>
    <property type="match status" value="3"/>
</dbReference>
<comment type="caution">
    <text evidence="6">The sequence shown here is derived from an EMBL/GenBank/DDBJ whole genome shotgun (WGS) entry which is preliminary data.</text>
</comment>
<dbReference type="GO" id="GO:0002250">
    <property type="term" value="P:adaptive immune response"/>
    <property type="evidence" value="ECO:0007669"/>
    <property type="project" value="TreeGrafter"/>
</dbReference>
<dbReference type="PRINTS" id="PR01971">
    <property type="entry name" value="TNFACTORR21"/>
</dbReference>
<feature type="disulfide bond" evidence="1">
    <location>
        <begin position="77"/>
        <end position="92"/>
    </location>
</feature>
<dbReference type="EMBL" id="CAJRST010040966">
    <property type="protein sequence ID" value="CAG6020983.1"/>
    <property type="molecule type" value="Genomic_DNA"/>
</dbReference>
<dbReference type="PROSITE" id="PS00652">
    <property type="entry name" value="TNFR_NGFR_1"/>
    <property type="match status" value="1"/>
</dbReference>
<gene>
    <name evidence="6" type="ORF">MMEN_LOCUS21229</name>
</gene>
<keyword evidence="3" id="KW-0472">Membrane</keyword>
<keyword evidence="3" id="KW-1133">Transmembrane helix</keyword>
<feature type="region of interest" description="Disordered" evidence="2">
    <location>
        <begin position="261"/>
        <end position="303"/>
    </location>
</feature>
<dbReference type="GO" id="GO:0030889">
    <property type="term" value="P:negative regulation of B cell proliferation"/>
    <property type="evidence" value="ECO:0007669"/>
    <property type="project" value="TreeGrafter"/>
</dbReference>
<dbReference type="PROSITE" id="PS50050">
    <property type="entry name" value="TNFR_NGFR_2"/>
    <property type="match status" value="2"/>
</dbReference>
<evidence type="ECO:0000256" key="2">
    <source>
        <dbReference type="SAM" id="MobiDB-lite"/>
    </source>
</evidence>
<sequence>MPAVICVSAVFLCTVFADISARVLTTASTDDQPALSPRHYQHTDPDSGAQLLCDKCPAGTYVHAHCSPTAMRECGPCPAETFTRRENGVQQCHRCRPPCAAGLVEKAPCTATQDRLCACPPDAYRSGAGGGQCKPHSPCPPGTRVKKRGSQTEDAVCKPCTKGTFSDEASSNVRCRNHTNCQDLGLVLLIPGTRERDNVCGLSSATPVSQLDPVEAVLAQESLISSTSSSLGGSVFKGPFSQSATTQMREITGGEDHRAMFSHADVSNPNPDPPRTQLPPAPGQPADQEQHLEQPDSETVPGVGNQAADLEAAEVVRVGTGITKVAGQGSAAGVSCFYRPTRRGSPRLSTHDRFDINEHLPWMIVLLLLLVLVVIVVCSVKRSSRVLKKGPVQDPSSIVEKAIQKKPPAPPTQVREKWIYYSNGQG</sequence>
<dbReference type="GO" id="GO:0006959">
    <property type="term" value="P:humoral immune response"/>
    <property type="evidence" value="ECO:0007669"/>
    <property type="project" value="TreeGrafter"/>
</dbReference>
<dbReference type="SMART" id="SM00208">
    <property type="entry name" value="TNFR"/>
    <property type="match status" value="4"/>
</dbReference>
<feature type="signal peptide" evidence="4">
    <location>
        <begin position="1"/>
        <end position="17"/>
    </location>
</feature>
<feature type="transmembrane region" description="Helical" evidence="3">
    <location>
        <begin position="360"/>
        <end position="380"/>
    </location>
</feature>
<feature type="chain" id="PRO_5035780527" evidence="4">
    <location>
        <begin position="18"/>
        <end position="426"/>
    </location>
</feature>
<evidence type="ECO:0000256" key="4">
    <source>
        <dbReference type="SAM" id="SignalP"/>
    </source>
</evidence>
<dbReference type="GO" id="GO:0031642">
    <property type="term" value="P:negative regulation of myelination"/>
    <property type="evidence" value="ECO:0007669"/>
    <property type="project" value="TreeGrafter"/>
</dbReference>
<keyword evidence="7" id="KW-1185">Reference proteome</keyword>
<dbReference type="Proteomes" id="UP000677803">
    <property type="component" value="Unassembled WGS sequence"/>
</dbReference>
<feature type="repeat" description="TNFR-Cys" evidence="1">
    <location>
        <begin position="76"/>
        <end position="117"/>
    </location>
</feature>
<dbReference type="GO" id="GO:0042130">
    <property type="term" value="P:negative regulation of T cell proliferation"/>
    <property type="evidence" value="ECO:0007669"/>
    <property type="project" value="TreeGrafter"/>
</dbReference>
<dbReference type="InterPro" id="IPR001368">
    <property type="entry name" value="TNFR/NGFR_Cys_rich_reg"/>
</dbReference>
<evidence type="ECO:0000313" key="7">
    <source>
        <dbReference type="Proteomes" id="UP000677803"/>
    </source>
</evidence>
<feature type="disulfide bond" evidence="1">
    <location>
        <begin position="139"/>
        <end position="157"/>
    </location>
</feature>
<evidence type="ECO:0000256" key="1">
    <source>
        <dbReference type="PROSITE-ProRule" id="PRU00206"/>
    </source>
</evidence>
<feature type="domain" description="TNFR-Cys" evidence="5">
    <location>
        <begin position="76"/>
        <end position="117"/>
    </location>
</feature>
<comment type="caution">
    <text evidence="1">Lacks conserved residue(s) required for the propagation of feature annotation.</text>
</comment>
<accession>A0A8S4BW06</accession>
<dbReference type="OrthoDB" id="8933063at2759"/>
<keyword evidence="3" id="KW-0812">Transmembrane</keyword>
<dbReference type="GO" id="GO:0051402">
    <property type="term" value="P:neuron apoptotic process"/>
    <property type="evidence" value="ECO:0007669"/>
    <property type="project" value="TreeGrafter"/>
</dbReference>
<dbReference type="InterPro" id="IPR022330">
    <property type="entry name" value="TNFR_21"/>
</dbReference>
<feature type="domain" description="TNFR-Cys" evidence="5">
    <location>
        <begin position="118"/>
        <end position="157"/>
    </location>
</feature>
<dbReference type="Pfam" id="PF00020">
    <property type="entry name" value="TNFR_c6"/>
    <property type="match status" value="3"/>
</dbReference>
<feature type="compositionally biased region" description="Pro residues" evidence="2">
    <location>
        <begin position="270"/>
        <end position="283"/>
    </location>
</feature>
<feature type="repeat" description="TNFR-Cys" evidence="1">
    <location>
        <begin position="118"/>
        <end position="157"/>
    </location>
</feature>
<protein>
    <submittedName>
        <fullName evidence="6">(Atlantic silverside) hypothetical protein</fullName>
    </submittedName>
</protein>
<keyword evidence="4" id="KW-0732">Signal</keyword>
<evidence type="ECO:0000256" key="3">
    <source>
        <dbReference type="SAM" id="Phobius"/>
    </source>
</evidence>
<evidence type="ECO:0000313" key="6">
    <source>
        <dbReference type="EMBL" id="CAG6020983.1"/>
    </source>
</evidence>
<feature type="disulfide bond" evidence="1">
    <location>
        <begin position="99"/>
        <end position="117"/>
    </location>
</feature>
<dbReference type="PANTHER" id="PTHR46921">
    <property type="entry name" value="TUMOR NECROSIS FACTOR RECEPTOR SUPERFAMILY MEMBER 21"/>
    <property type="match status" value="1"/>
</dbReference>
<name>A0A8S4BW06_9TELE</name>
<dbReference type="GO" id="GO:0097252">
    <property type="term" value="P:oligodendrocyte apoptotic process"/>
    <property type="evidence" value="ECO:0007669"/>
    <property type="project" value="TreeGrafter"/>
</dbReference>
<dbReference type="AlphaFoldDB" id="A0A8S4BW06"/>
<organism evidence="6 7">
    <name type="scientific">Menidia menidia</name>
    <name type="common">Atlantic silverside</name>
    <dbReference type="NCBI Taxonomy" id="238744"/>
    <lineage>
        <taxon>Eukaryota</taxon>
        <taxon>Metazoa</taxon>
        <taxon>Chordata</taxon>
        <taxon>Craniata</taxon>
        <taxon>Vertebrata</taxon>
        <taxon>Euteleostomi</taxon>
        <taxon>Actinopterygii</taxon>
        <taxon>Neopterygii</taxon>
        <taxon>Teleostei</taxon>
        <taxon>Neoteleostei</taxon>
        <taxon>Acanthomorphata</taxon>
        <taxon>Ovalentaria</taxon>
        <taxon>Atherinomorphae</taxon>
        <taxon>Atheriniformes</taxon>
        <taxon>Atherinopsidae</taxon>
        <taxon>Menidiinae</taxon>
        <taxon>Menidia</taxon>
    </lineage>
</organism>
<dbReference type="PANTHER" id="PTHR46921:SF1">
    <property type="entry name" value="TUMOR NECROSIS FACTOR RECEPTOR SUPERFAMILY MEMBER 21"/>
    <property type="match status" value="1"/>
</dbReference>
<dbReference type="SUPFAM" id="SSF57586">
    <property type="entry name" value="TNF receptor-like"/>
    <property type="match status" value="3"/>
</dbReference>